<evidence type="ECO:0000313" key="1">
    <source>
        <dbReference type="EMBL" id="AQP52859.1"/>
    </source>
</evidence>
<dbReference type="PANTHER" id="PTHR39173:SF1">
    <property type="entry name" value="ACETYLTRANSFERASE"/>
    <property type="match status" value="1"/>
</dbReference>
<dbReference type="PANTHER" id="PTHR39173">
    <property type="entry name" value="ACETYLTRANSFERASE"/>
    <property type="match status" value="1"/>
</dbReference>
<dbReference type="RefSeq" id="WP_077274962.1">
    <property type="nucleotide sequence ID" value="NZ_CP019609.1"/>
</dbReference>
<dbReference type="InterPro" id="IPR000182">
    <property type="entry name" value="GNAT_dom"/>
</dbReference>
<dbReference type="EMBL" id="CP019609">
    <property type="protein sequence ID" value="AQP52859.1"/>
    <property type="molecule type" value="Genomic_DNA"/>
</dbReference>
<dbReference type="AlphaFoldDB" id="A0A1Q2D3A6"/>
<dbReference type="Proteomes" id="UP000188246">
    <property type="component" value="Chromosome"/>
</dbReference>
<gene>
    <name evidence="1" type="ORF">BW732_00555</name>
</gene>
<dbReference type="OrthoDB" id="9797989at2"/>
<reference evidence="1 2" key="1">
    <citation type="journal article" date="2010" name="Int. J. Syst. Evol. Microbiol.">
        <title>Vagococcus penaei sp. nov., isolated from spoilage microbiota of cooked shrimp (Penaeus vannamei).</title>
        <authorList>
            <person name="Jaffres E."/>
            <person name="Prevost H."/>
            <person name="Rossero A."/>
            <person name="Joffraud J.J."/>
            <person name="Dousset X."/>
        </authorList>
    </citation>
    <scope>NUCLEOTIDE SEQUENCE [LARGE SCALE GENOMIC DNA]</scope>
    <source>
        <strain evidence="1 2">CD276</strain>
    </source>
</reference>
<protein>
    <submittedName>
        <fullName evidence="1">Uncharacterized protein</fullName>
    </submittedName>
</protein>
<organism evidence="1 2">
    <name type="scientific">Vagococcus penaei</name>
    <dbReference type="NCBI Taxonomy" id="633807"/>
    <lineage>
        <taxon>Bacteria</taxon>
        <taxon>Bacillati</taxon>
        <taxon>Bacillota</taxon>
        <taxon>Bacilli</taxon>
        <taxon>Lactobacillales</taxon>
        <taxon>Enterococcaceae</taxon>
        <taxon>Vagococcus</taxon>
    </lineage>
</organism>
<keyword evidence="2" id="KW-1185">Reference proteome</keyword>
<dbReference type="GO" id="GO:0016747">
    <property type="term" value="F:acyltransferase activity, transferring groups other than amino-acyl groups"/>
    <property type="evidence" value="ECO:0007669"/>
    <property type="project" value="InterPro"/>
</dbReference>
<dbReference type="PROSITE" id="PS51186">
    <property type="entry name" value="GNAT"/>
    <property type="match status" value="1"/>
</dbReference>
<dbReference type="Gene3D" id="3.40.630.30">
    <property type="match status" value="1"/>
</dbReference>
<dbReference type="Pfam" id="PF13302">
    <property type="entry name" value="Acetyltransf_3"/>
    <property type="match status" value="1"/>
</dbReference>
<proteinExistence type="predicted"/>
<dbReference type="KEGG" id="vpi:BW732_00555"/>
<evidence type="ECO:0000313" key="2">
    <source>
        <dbReference type="Proteomes" id="UP000188246"/>
    </source>
</evidence>
<dbReference type="InterPro" id="IPR016181">
    <property type="entry name" value="Acyl_CoA_acyltransferase"/>
</dbReference>
<dbReference type="SUPFAM" id="SSF55729">
    <property type="entry name" value="Acyl-CoA N-acyltransferases (Nat)"/>
    <property type="match status" value="1"/>
</dbReference>
<dbReference type="STRING" id="633807.BW732_00555"/>
<accession>A0A1Q2D3A6</accession>
<dbReference type="CDD" id="cd04301">
    <property type="entry name" value="NAT_SF"/>
    <property type="match status" value="1"/>
</dbReference>
<sequence>MQIVRLHLMKESDLKELASFKSDCLSMKQPIHGSYGLGNTKDNKKWAQDILKNKLKKNQYLFLGRNEQGRLVGLINYKSTLTAYETRMGGHVSYTVHPLYQGKGYAKEMLATLIQWLRDGQITEHILLTVDNDNQASKKVIQANKGKYQNSIILDNKRINRYTITIYSEK</sequence>
<name>A0A1Q2D3A6_9ENTE</name>